<accession>A0AAE0VJP7</accession>
<dbReference type="EMBL" id="JAEAOA010001954">
    <property type="protein sequence ID" value="KAK3579240.1"/>
    <property type="molecule type" value="Genomic_DNA"/>
</dbReference>
<reference evidence="1" key="3">
    <citation type="submission" date="2023-05" db="EMBL/GenBank/DDBJ databases">
        <authorList>
            <person name="Smith C.H."/>
        </authorList>
    </citation>
    <scope>NUCLEOTIDE SEQUENCE</scope>
    <source>
        <strain evidence="1">CHS0354</strain>
        <tissue evidence="1">Mantle</tissue>
    </source>
</reference>
<evidence type="ECO:0000313" key="2">
    <source>
        <dbReference type="Proteomes" id="UP001195483"/>
    </source>
</evidence>
<dbReference type="Proteomes" id="UP001195483">
    <property type="component" value="Unassembled WGS sequence"/>
</dbReference>
<protein>
    <submittedName>
        <fullName evidence="1">Uncharacterized protein</fullName>
    </submittedName>
</protein>
<proteinExistence type="predicted"/>
<comment type="caution">
    <text evidence="1">The sequence shown here is derived from an EMBL/GenBank/DDBJ whole genome shotgun (WGS) entry which is preliminary data.</text>
</comment>
<gene>
    <name evidence="1" type="ORF">CHS0354_033312</name>
</gene>
<reference evidence="1" key="2">
    <citation type="journal article" date="2021" name="Genome Biol. Evol.">
        <title>Developing a high-quality reference genome for a parasitic bivalve with doubly uniparental inheritance (Bivalvia: Unionida).</title>
        <authorList>
            <person name="Smith C.H."/>
        </authorList>
    </citation>
    <scope>NUCLEOTIDE SEQUENCE</scope>
    <source>
        <strain evidence="1">CHS0354</strain>
        <tissue evidence="1">Mantle</tissue>
    </source>
</reference>
<evidence type="ECO:0000313" key="1">
    <source>
        <dbReference type="EMBL" id="KAK3579240.1"/>
    </source>
</evidence>
<reference evidence="1" key="1">
    <citation type="journal article" date="2021" name="Genome Biol. Evol.">
        <title>A High-Quality Reference Genome for a Parasitic Bivalve with Doubly Uniparental Inheritance (Bivalvia: Unionida).</title>
        <authorList>
            <person name="Smith C.H."/>
        </authorList>
    </citation>
    <scope>NUCLEOTIDE SEQUENCE</scope>
    <source>
        <strain evidence="1">CHS0354</strain>
    </source>
</reference>
<organism evidence="1 2">
    <name type="scientific">Potamilus streckersoni</name>
    <dbReference type="NCBI Taxonomy" id="2493646"/>
    <lineage>
        <taxon>Eukaryota</taxon>
        <taxon>Metazoa</taxon>
        <taxon>Spiralia</taxon>
        <taxon>Lophotrochozoa</taxon>
        <taxon>Mollusca</taxon>
        <taxon>Bivalvia</taxon>
        <taxon>Autobranchia</taxon>
        <taxon>Heteroconchia</taxon>
        <taxon>Palaeoheterodonta</taxon>
        <taxon>Unionida</taxon>
        <taxon>Unionoidea</taxon>
        <taxon>Unionidae</taxon>
        <taxon>Ambleminae</taxon>
        <taxon>Lampsilini</taxon>
        <taxon>Potamilus</taxon>
    </lineage>
</organism>
<keyword evidence="2" id="KW-1185">Reference proteome</keyword>
<name>A0AAE0VJP7_9BIVA</name>
<dbReference type="AlphaFoldDB" id="A0AAE0VJP7"/>
<sequence>MVTEEIKSKVVFNLSSVAGVPVNTAYTHESMTRRLEHLKTRDKCSLASANLCPFGYYCKPAIASTSIILCIDRCNSSVCQNNGECYVGHHSHDVQCRYKSI</sequence>